<name>A0A0C5J9T8_9PROT</name>
<protein>
    <recommendedName>
        <fullName evidence="5">Cobalt transporter</fullName>
    </recommendedName>
</protein>
<dbReference type="HOGENOM" id="CLU_1872606_0_0_4"/>
<keyword evidence="4" id="KW-1185">Reference proteome</keyword>
<evidence type="ECO:0008006" key="5">
    <source>
        <dbReference type="Google" id="ProtNLM"/>
    </source>
</evidence>
<evidence type="ECO:0000256" key="1">
    <source>
        <dbReference type="SAM" id="MobiDB-lite"/>
    </source>
</evidence>
<organism evidence="3 4">
    <name type="scientific">Rugosibacter aromaticivorans</name>
    <dbReference type="NCBI Taxonomy" id="1565605"/>
    <lineage>
        <taxon>Bacteria</taxon>
        <taxon>Pseudomonadati</taxon>
        <taxon>Pseudomonadota</taxon>
        <taxon>Betaproteobacteria</taxon>
        <taxon>Nitrosomonadales</taxon>
        <taxon>Sterolibacteriaceae</taxon>
        <taxon>Rugosibacter</taxon>
    </lineage>
</organism>
<dbReference type="Proteomes" id="UP000061603">
    <property type="component" value="Chromosome"/>
</dbReference>
<evidence type="ECO:0000313" key="4">
    <source>
        <dbReference type="Proteomes" id="UP000061603"/>
    </source>
</evidence>
<dbReference type="AlphaFoldDB" id="A0A0C5J9T8"/>
<dbReference type="RefSeq" id="WP_202634708.1">
    <property type="nucleotide sequence ID" value="NZ_CP010554.1"/>
</dbReference>
<keyword evidence="2" id="KW-0732">Signal</keyword>
<dbReference type="KEGG" id="rbu:PG1C_10170"/>
<gene>
    <name evidence="3" type="ORF">PG1C_10170</name>
</gene>
<feature type="signal peptide" evidence="2">
    <location>
        <begin position="1"/>
        <end position="23"/>
    </location>
</feature>
<reference evidence="3 4" key="1">
    <citation type="journal article" date="2015" name="Genome Announc.">
        <title>Complete Genome Sequence of a Novel Bacterium within the Family Rhodocyclaceae That Degrades Polycyclic Aromatic Hydrocarbons.</title>
        <authorList>
            <person name="Singleton D.R."/>
            <person name="Dickey A.N."/>
            <person name="Scholl E.H."/>
            <person name="Wright F.A."/>
            <person name="Aitken M.D."/>
        </authorList>
    </citation>
    <scope>NUCLEOTIDE SEQUENCE [LARGE SCALE GENOMIC DNA]</scope>
    <source>
        <strain evidence="4">PG1-Ca6</strain>
    </source>
</reference>
<feature type="chain" id="PRO_5002178771" description="Cobalt transporter" evidence="2">
    <location>
        <begin position="24"/>
        <end position="147"/>
    </location>
</feature>
<feature type="region of interest" description="Disordered" evidence="1">
    <location>
        <begin position="52"/>
        <end position="81"/>
    </location>
</feature>
<dbReference type="EMBL" id="CP010554">
    <property type="protein sequence ID" value="AJP48705.1"/>
    <property type="molecule type" value="Genomic_DNA"/>
</dbReference>
<evidence type="ECO:0000256" key="2">
    <source>
        <dbReference type="SAM" id="SignalP"/>
    </source>
</evidence>
<proteinExistence type="predicted"/>
<sequence>MKAGFKLLVLWLMLMAIPFQGFAAITMMCCGSIYSSHGVKLTEMADDIAHHHAQTESSAPHHDDQDRLATGGLSVSTHHPHGEDTSKRVAFKCGACAACCVGVGITSSAQHSFVALTFGSTRIAFYPAYFYGFVPETLERPPYRLIA</sequence>
<feature type="compositionally biased region" description="Basic and acidic residues" evidence="1">
    <location>
        <begin position="52"/>
        <end position="67"/>
    </location>
</feature>
<evidence type="ECO:0000313" key="3">
    <source>
        <dbReference type="EMBL" id="AJP48705.1"/>
    </source>
</evidence>
<accession>A0A0C5J9T8</accession>